<keyword evidence="2" id="KW-1185">Reference proteome</keyword>
<evidence type="ECO:0000313" key="1">
    <source>
        <dbReference type="EMBL" id="KRR15024.1"/>
    </source>
</evidence>
<name>A0A0R3MCH8_9BRAD</name>
<reference evidence="1 2" key="1">
    <citation type="submission" date="2014-03" db="EMBL/GenBank/DDBJ databases">
        <title>Bradyrhizobium valentinum sp. nov., isolated from effective nodules of Lupinus mariae-josephae, a lupine endemic of basic-lime soils in Eastern Spain.</title>
        <authorList>
            <person name="Duran D."/>
            <person name="Rey L."/>
            <person name="Navarro A."/>
            <person name="Busquets A."/>
            <person name="Imperial J."/>
            <person name="Ruiz-Argueso T."/>
        </authorList>
    </citation>
    <scope>NUCLEOTIDE SEQUENCE [LARGE SCALE GENOMIC DNA]</scope>
    <source>
        <strain evidence="1 2">Ro19</strain>
    </source>
</reference>
<dbReference type="Proteomes" id="UP000052023">
    <property type="component" value="Unassembled WGS sequence"/>
</dbReference>
<comment type="caution">
    <text evidence="1">The sequence shown here is derived from an EMBL/GenBank/DDBJ whole genome shotgun (WGS) entry which is preliminary data.</text>
</comment>
<dbReference type="AlphaFoldDB" id="A0A0R3MCH8"/>
<dbReference type="EMBL" id="LLYA01000229">
    <property type="protein sequence ID" value="KRR15024.1"/>
    <property type="molecule type" value="Genomic_DNA"/>
</dbReference>
<sequence length="63" mass="6734">MGGCCQLVATWIIAGAKVSAWADDDIPVVSCDAEALWGNNDDLFPRFASCDAYFAKRDSGFGN</sequence>
<accession>A0A0R3MCH8</accession>
<proteinExistence type="predicted"/>
<evidence type="ECO:0000313" key="2">
    <source>
        <dbReference type="Proteomes" id="UP000052023"/>
    </source>
</evidence>
<organism evidence="1 2">
    <name type="scientific">Bradyrhizobium retamae</name>
    <dbReference type="NCBI Taxonomy" id="1300035"/>
    <lineage>
        <taxon>Bacteria</taxon>
        <taxon>Pseudomonadati</taxon>
        <taxon>Pseudomonadota</taxon>
        <taxon>Alphaproteobacteria</taxon>
        <taxon>Hyphomicrobiales</taxon>
        <taxon>Nitrobacteraceae</taxon>
        <taxon>Bradyrhizobium</taxon>
    </lineage>
</organism>
<gene>
    <name evidence="1" type="ORF">CQ13_37500</name>
</gene>
<protein>
    <submittedName>
        <fullName evidence="1">Uncharacterized protein</fullName>
    </submittedName>
</protein>